<keyword evidence="3 13" id="KW-0540">Nuclease</keyword>
<evidence type="ECO:0000256" key="1">
    <source>
        <dbReference type="ARBA" id="ARBA00009518"/>
    </source>
</evidence>
<accession>A0A1F6DAT4</accession>
<dbReference type="GO" id="GO:0006281">
    <property type="term" value="P:DNA repair"/>
    <property type="evidence" value="ECO:0007669"/>
    <property type="project" value="UniProtKB-UniRule"/>
</dbReference>
<reference evidence="15 16" key="1">
    <citation type="journal article" date="2016" name="Nat. Commun.">
        <title>Thousands of microbial genomes shed light on interconnected biogeochemical processes in an aquifer system.</title>
        <authorList>
            <person name="Anantharaman K."/>
            <person name="Brown C.T."/>
            <person name="Hug L.A."/>
            <person name="Sharon I."/>
            <person name="Castelle C.J."/>
            <person name="Probst A.J."/>
            <person name="Thomas B.C."/>
            <person name="Singh A."/>
            <person name="Wilkins M.J."/>
            <person name="Karaoz U."/>
            <person name="Brodie E.L."/>
            <person name="Williams K.H."/>
            <person name="Hubbard S.S."/>
            <person name="Banfield J.F."/>
        </authorList>
    </citation>
    <scope>NUCLEOTIDE SEQUENCE [LARGE SCALE GENOMIC DNA]</scope>
</reference>
<evidence type="ECO:0000256" key="7">
    <source>
        <dbReference type="ARBA" id="ARBA00022801"/>
    </source>
</evidence>
<evidence type="ECO:0000256" key="11">
    <source>
        <dbReference type="ARBA" id="ARBA00023204"/>
    </source>
</evidence>
<comment type="subunit">
    <text evidence="13">Homodimer which binds Holliday junction (HJ) DNA. The HJ becomes 2-fold symmetrical on binding to RuvC with unstacked arms; it has a different conformation from HJ DNA in complex with RuvA. In the full resolvosome a probable DNA-RuvA(4)-RuvB(12)-RuvC(2) complex forms which resolves the HJ.</text>
</comment>
<evidence type="ECO:0000256" key="9">
    <source>
        <dbReference type="ARBA" id="ARBA00023125"/>
    </source>
</evidence>
<evidence type="ECO:0000256" key="4">
    <source>
        <dbReference type="ARBA" id="ARBA00022723"/>
    </source>
</evidence>
<feature type="binding site" evidence="13">
    <location>
        <position position="140"/>
    </location>
    <ligand>
        <name>Mg(2+)</name>
        <dbReference type="ChEBI" id="CHEBI:18420"/>
        <label>1</label>
    </ligand>
</feature>
<keyword evidence="11 13" id="KW-0234">DNA repair</keyword>
<keyword evidence="9 13" id="KW-0238">DNA-binding</keyword>
<dbReference type="GO" id="GO:0008821">
    <property type="term" value="F:crossover junction DNA endonuclease activity"/>
    <property type="evidence" value="ECO:0007669"/>
    <property type="project" value="UniProtKB-UniRule"/>
</dbReference>
<dbReference type="FunFam" id="3.30.420.10:FF:000002">
    <property type="entry name" value="Crossover junction endodeoxyribonuclease RuvC"/>
    <property type="match status" value="1"/>
</dbReference>
<dbReference type="InterPro" id="IPR012337">
    <property type="entry name" value="RNaseH-like_sf"/>
</dbReference>
<dbReference type="GO" id="GO:0048476">
    <property type="term" value="C:Holliday junction resolvase complex"/>
    <property type="evidence" value="ECO:0007669"/>
    <property type="project" value="UniProtKB-UniRule"/>
</dbReference>
<dbReference type="SUPFAM" id="SSF53098">
    <property type="entry name" value="Ribonuclease H-like"/>
    <property type="match status" value="1"/>
</dbReference>
<keyword evidence="7 13" id="KW-0378">Hydrolase</keyword>
<evidence type="ECO:0000256" key="3">
    <source>
        <dbReference type="ARBA" id="ARBA00022722"/>
    </source>
</evidence>
<evidence type="ECO:0000256" key="10">
    <source>
        <dbReference type="ARBA" id="ARBA00023172"/>
    </source>
</evidence>
<comment type="function">
    <text evidence="13">The RuvA-RuvB-RuvC complex processes Holliday junction (HJ) DNA during genetic recombination and DNA repair. Endonuclease that resolves HJ intermediates. Cleaves cruciform DNA by making single-stranded nicks across the HJ at symmetrical positions within the homologous arms, yielding a 5'-phosphate and a 3'-hydroxyl group; requires a central core of homology in the junction. The consensus cleavage sequence is 5'-(A/T)TT(C/G)-3'. Cleavage occurs on the 3'-side of the TT dinucleotide at the point of strand exchange. HJ branch migration catalyzed by RuvA-RuvB allows RuvC to scan DNA until it finds its consensus sequence, where it cleaves and resolves the cruciform DNA.</text>
</comment>
<feature type="active site" evidence="13">
    <location>
        <position position="7"/>
    </location>
</feature>
<sequence length="158" mass="17346">MRVLAIDPGYGRCGVAIVEKTDGKEKWIYSDCIETSGATEFPERLAFVVDECVHLITKHRPDALAMERLFFNSNQKTALHVAEVRGAILHAAESAGIPSFEYTPGQVKSATTGYGKADKKQITSMLHMLLKIGKTIAHDDEYDAIAVGITHLAHARHI</sequence>
<dbReference type="InterPro" id="IPR036397">
    <property type="entry name" value="RNaseH_sf"/>
</dbReference>
<comment type="subcellular location">
    <subcellularLocation>
        <location evidence="13">Cytoplasm</location>
    </subcellularLocation>
</comment>
<dbReference type="GO" id="GO:0006310">
    <property type="term" value="P:DNA recombination"/>
    <property type="evidence" value="ECO:0007669"/>
    <property type="project" value="UniProtKB-UniRule"/>
</dbReference>
<gene>
    <name evidence="13" type="primary">ruvC</name>
    <name evidence="15" type="ORF">A2765_02365</name>
</gene>
<dbReference type="HAMAP" id="MF_00034">
    <property type="entry name" value="RuvC"/>
    <property type="match status" value="1"/>
</dbReference>
<evidence type="ECO:0000256" key="5">
    <source>
        <dbReference type="ARBA" id="ARBA00022759"/>
    </source>
</evidence>
<name>A0A1F6DAT4_9BACT</name>
<dbReference type="NCBIfam" id="TIGR00228">
    <property type="entry name" value="ruvC"/>
    <property type="match status" value="1"/>
</dbReference>
<evidence type="ECO:0000256" key="13">
    <source>
        <dbReference type="HAMAP-Rule" id="MF_00034"/>
    </source>
</evidence>
<dbReference type="Proteomes" id="UP000176377">
    <property type="component" value="Unassembled WGS sequence"/>
</dbReference>
<dbReference type="GO" id="GO:0003677">
    <property type="term" value="F:DNA binding"/>
    <property type="evidence" value="ECO:0007669"/>
    <property type="project" value="UniProtKB-KW"/>
</dbReference>
<dbReference type="PRINTS" id="PR00696">
    <property type="entry name" value="RSOLVASERUVC"/>
</dbReference>
<dbReference type="EMBL" id="MFLA01000032">
    <property type="protein sequence ID" value="OGG58548.1"/>
    <property type="molecule type" value="Genomic_DNA"/>
</dbReference>
<evidence type="ECO:0000256" key="2">
    <source>
        <dbReference type="ARBA" id="ARBA00022490"/>
    </source>
</evidence>
<comment type="caution">
    <text evidence="15">The sequence shown here is derived from an EMBL/GenBank/DDBJ whole genome shotgun (WGS) entry which is preliminary data.</text>
</comment>
<protein>
    <recommendedName>
        <fullName evidence="13 14">Crossover junction endodeoxyribonuclease RuvC</fullName>
        <ecNumber evidence="13 14">3.1.21.10</ecNumber>
    </recommendedName>
    <alternativeName>
        <fullName evidence="13">Holliday junction nuclease RuvC</fullName>
    </alternativeName>
    <alternativeName>
        <fullName evidence="13">Holliday junction resolvase RuvC</fullName>
    </alternativeName>
</protein>
<evidence type="ECO:0000313" key="16">
    <source>
        <dbReference type="Proteomes" id="UP000176377"/>
    </source>
</evidence>
<keyword evidence="6 13" id="KW-0227">DNA damage</keyword>
<evidence type="ECO:0000256" key="12">
    <source>
        <dbReference type="ARBA" id="ARBA00029354"/>
    </source>
</evidence>
<feature type="active site" evidence="13">
    <location>
        <position position="140"/>
    </location>
</feature>
<dbReference type="GO" id="GO:0000287">
    <property type="term" value="F:magnesium ion binding"/>
    <property type="evidence" value="ECO:0007669"/>
    <property type="project" value="UniProtKB-UniRule"/>
</dbReference>
<keyword evidence="8 13" id="KW-0460">Magnesium</keyword>
<dbReference type="CDD" id="cd16962">
    <property type="entry name" value="RuvC"/>
    <property type="match status" value="1"/>
</dbReference>
<dbReference type="EC" id="3.1.21.10" evidence="13 14"/>
<organism evidence="15 16">
    <name type="scientific">Candidatus Kaiserbacteria bacterium RIFCSPHIGHO2_01_FULL_56_24</name>
    <dbReference type="NCBI Taxonomy" id="1798487"/>
    <lineage>
        <taxon>Bacteria</taxon>
        <taxon>Candidatus Kaiseribacteriota</taxon>
    </lineage>
</organism>
<evidence type="ECO:0000313" key="15">
    <source>
        <dbReference type="EMBL" id="OGG58548.1"/>
    </source>
</evidence>
<evidence type="ECO:0000256" key="14">
    <source>
        <dbReference type="NCBIfam" id="TIGR00228"/>
    </source>
</evidence>
<feature type="binding site" evidence="13">
    <location>
        <position position="7"/>
    </location>
    <ligand>
        <name>Mg(2+)</name>
        <dbReference type="ChEBI" id="CHEBI:18420"/>
        <label>1</label>
    </ligand>
</feature>
<feature type="active site" evidence="13">
    <location>
        <position position="67"/>
    </location>
</feature>
<keyword evidence="4 13" id="KW-0479">Metal-binding</keyword>
<dbReference type="GO" id="GO:0005737">
    <property type="term" value="C:cytoplasm"/>
    <property type="evidence" value="ECO:0007669"/>
    <property type="project" value="UniProtKB-SubCell"/>
</dbReference>
<evidence type="ECO:0000256" key="6">
    <source>
        <dbReference type="ARBA" id="ARBA00022763"/>
    </source>
</evidence>
<keyword evidence="2 13" id="KW-0963">Cytoplasm</keyword>
<dbReference type="Pfam" id="PF02075">
    <property type="entry name" value="RuvC"/>
    <property type="match status" value="1"/>
</dbReference>
<evidence type="ECO:0000256" key="8">
    <source>
        <dbReference type="ARBA" id="ARBA00022842"/>
    </source>
</evidence>
<dbReference type="AlphaFoldDB" id="A0A1F6DAT4"/>
<keyword evidence="5 13" id="KW-0255">Endonuclease</keyword>
<comment type="similarity">
    <text evidence="1 13">Belongs to the RuvC family.</text>
</comment>
<keyword evidence="10 13" id="KW-0233">DNA recombination</keyword>
<feature type="binding site" evidence="13">
    <location>
        <position position="67"/>
    </location>
    <ligand>
        <name>Mg(2+)</name>
        <dbReference type="ChEBI" id="CHEBI:18420"/>
        <label>2</label>
    </ligand>
</feature>
<dbReference type="PANTHER" id="PTHR30194:SF3">
    <property type="entry name" value="CROSSOVER JUNCTION ENDODEOXYRIBONUCLEASE RUVC"/>
    <property type="match status" value="1"/>
</dbReference>
<dbReference type="PANTHER" id="PTHR30194">
    <property type="entry name" value="CROSSOVER JUNCTION ENDODEOXYRIBONUCLEASE RUVC"/>
    <property type="match status" value="1"/>
</dbReference>
<dbReference type="InterPro" id="IPR002176">
    <property type="entry name" value="X-over_junc_endoDNase_RuvC"/>
</dbReference>
<comment type="cofactor">
    <cofactor evidence="13">
        <name>Mg(2+)</name>
        <dbReference type="ChEBI" id="CHEBI:18420"/>
    </cofactor>
    <text evidence="13">Binds 2 Mg(2+) ion per subunit.</text>
</comment>
<dbReference type="Gene3D" id="3.30.420.10">
    <property type="entry name" value="Ribonuclease H-like superfamily/Ribonuclease H"/>
    <property type="match status" value="1"/>
</dbReference>
<proteinExistence type="inferred from homology"/>
<comment type="catalytic activity">
    <reaction evidence="12 13">
        <text>Endonucleolytic cleavage at a junction such as a reciprocal single-stranded crossover between two homologous DNA duplexes (Holliday junction).</text>
        <dbReference type="EC" id="3.1.21.10"/>
    </reaction>
</comment>